<dbReference type="FunFam" id="1.20.1510.10:FF:000006">
    <property type="entry name" value="Divalent cation efflux transporter"/>
    <property type="match status" value="1"/>
</dbReference>
<dbReference type="InterPro" id="IPR036837">
    <property type="entry name" value="Cation_efflux_CTD_sf"/>
</dbReference>
<evidence type="ECO:0000259" key="9">
    <source>
        <dbReference type="Pfam" id="PF16916"/>
    </source>
</evidence>
<name>W0FL46_9BACT</name>
<dbReference type="NCBIfam" id="TIGR01297">
    <property type="entry name" value="CDF"/>
    <property type="match status" value="1"/>
</dbReference>
<dbReference type="InterPro" id="IPR050291">
    <property type="entry name" value="CDF_Transporter"/>
</dbReference>
<accession>W0FL46</accession>
<feature type="domain" description="Cation efflux protein transmembrane" evidence="8">
    <location>
        <begin position="57"/>
        <end position="249"/>
    </location>
</feature>
<feature type="transmembrane region" description="Helical" evidence="7">
    <location>
        <begin position="85"/>
        <end position="102"/>
    </location>
</feature>
<proteinExistence type="inferred from homology"/>
<dbReference type="Gene3D" id="3.30.70.1350">
    <property type="entry name" value="Cation efflux protein, cytoplasmic domain"/>
    <property type="match status" value="1"/>
</dbReference>
<feature type="domain" description="Cation efflux protein cytoplasmic" evidence="9">
    <location>
        <begin position="256"/>
        <end position="332"/>
    </location>
</feature>
<feature type="transmembrane region" description="Helical" evidence="7">
    <location>
        <begin position="123"/>
        <end position="143"/>
    </location>
</feature>
<dbReference type="InterPro" id="IPR027469">
    <property type="entry name" value="Cation_efflux_TMD_sf"/>
</dbReference>
<dbReference type="Pfam" id="PF16916">
    <property type="entry name" value="ZT_dimer"/>
    <property type="match status" value="1"/>
</dbReference>
<feature type="transmembrane region" description="Helical" evidence="7">
    <location>
        <begin position="56"/>
        <end position="79"/>
    </location>
</feature>
<keyword evidence="5 7" id="KW-1133">Transmembrane helix</keyword>
<evidence type="ECO:0000256" key="7">
    <source>
        <dbReference type="SAM" id="Phobius"/>
    </source>
</evidence>
<dbReference type="PANTHER" id="PTHR43840">
    <property type="entry name" value="MITOCHONDRIAL METAL TRANSPORTER 1-RELATED"/>
    <property type="match status" value="1"/>
</dbReference>
<comment type="similarity">
    <text evidence="2">Belongs to the cation diffusion facilitator (CDF) transporter (TC 2.A.4) family.</text>
</comment>
<sequence length="337" mass="36455">MIAENNYITYQISCIAFSGITLAFLAGGDYDSWKEKKRQGGIAVESGTRTALRVSYVTMGINFILSAMKLTAGILAHSGAMVSDAVHSASDVFSTVIVIIGMRAAGKASDREHPYGHERLECVAAIILAGALLATGLMIGYQGVQNILHADTEPLPVPGALALIAAAVSIAVKEGMFRYTRAAAKQVRSDALMADAWHHRSDALSSIGALIGIGGAMLGLPILDPIASLVICLMIVKAAYDIFRDAVDKMVDRSCDEETEKAIRDTAMSHPDVLHIDRMMTRQFGNRIYIEMEISVDENMPLRKAHDVAEEVHDEIEKAFPQVKHIMIHVNPSGDHT</sequence>
<comment type="subcellular location">
    <subcellularLocation>
        <location evidence="1">Membrane</location>
        <topology evidence="1">Multi-pass membrane protein</topology>
    </subcellularLocation>
</comment>
<feature type="transmembrane region" description="Helical" evidence="7">
    <location>
        <begin position="203"/>
        <end position="220"/>
    </location>
</feature>
<evidence type="ECO:0000256" key="4">
    <source>
        <dbReference type="ARBA" id="ARBA00022692"/>
    </source>
</evidence>
<evidence type="ECO:0000313" key="10">
    <source>
        <dbReference type="EMBL" id="AHF25628.1"/>
    </source>
</evidence>
<dbReference type="InterPro" id="IPR002524">
    <property type="entry name" value="Cation_efflux"/>
</dbReference>
<feature type="transmembrane region" description="Helical" evidence="7">
    <location>
        <begin position="155"/>
        <end position="172"/>
    </location>
</feature>
<dbReference type="InterPro" id="IPR027470">
    <property type="entry name" value="Cation_efflux_CTD"/>
</dbReference>
<dbReference type="GO" id="GO:0016020">
    <property type="term" value="C:membrane"/>
    <property type="evidence" value="ECO:0007669"/>
    <property type="project" value="UniProtKB-SubCell"/>
</dbReference>
<dbReference type="PANTHER" id="PTHR43840:SF15">
    <property type="entry name" value="MITOCHONDRIAL METAL TRANSPORTER 1-RELATED"/>
    <property type="match status" value="1"/>
</dbReference>
<dbReference type="InterPro" id="IPR058533">
    <property type="entry name" value="Cation_efflux_TM"/>
</dbReference>
<feature type="transmembrane region" description="Helical" evidence="7">
    <location>
        <begin position="226"/>
        <end position="243"/>
    </location>
</feature>
<dbReference type="AlphaFoldDB" id="W0FL46"/>
<evidence type="ECO:0000256" key="6">
    <source>
        <dbReference type="ARBA" id="ARBA00023136"/>
    </source>
</evidence>
<keyword evidence="4 7" id="KW-0812">Transmembrane</keyword>
<evidence type="ECO:0000259" key="8">
    <source>
        <dbReference type="Pfam" id="PF01545"/>
    </source>
</evidence>
<dbReference type="SUPFAM" id="SSF161111">
    <property type="entry name" value="Cation efflux protein transmembrane domain-like"/>
    <property type="match status" value="1"/>
</dbReference>
<dbReference type="Pfam" id="PF01545">
    <property type="entry name" value="Cation_efflux"/>
    <property type="match status" value="1"/>
</dbReference>
<dbReference type="EMBL" id="KC246844">
    <property type="protein sequence ID" value="AHF25628.1"/>
    <property type="molecule type" value="Genomic_DNA"/>
</dbReference>
<evidence type="ECO:0000256" key="1">
    <source>
        <dbReference type="ARBA" id="ARBA00004141"/>
    </source>
</evidence>
<evidence type="ECO:0000256" key="2">
    <source>
        <dbReference type="ARBA" id="ARBA00008114"/>
    </source>
</evidence>
<reference evidence="10" key="1">
    <citation type="journal article" date="2013" name="PLoS ONE">
        <title>Metagenomic insights into the carbohydrate-active enzymes carried by the microorganisms adhering to solid digesta in the rumen of cows.</title>
        <authorList>
            <person name="Wang L."/>
            <person name="Hatem A."/>
            <person name="Catalyurek U.V."/>
            <person name="Morrison M."/>
            <person name="Yu Z."/>
        </authorList>
    </citation>
    <scope>NUCLEOTIDE SEQUENCE</scope>
</reference>
<protein>
    <submittedName>
        <fullName evidence="10">Cation efflux family protein</fullName>
    </submittedName>
</protein>
<organism evidence="10">
    <name type="scientific">uncultured bacterium Contigcl_24</name>
    <dbReference type="NCBI Taxonomy" id="1393668"/>
    <lineage>
        <taxon>Bacteria</taxon>
        <taxon>environmental samples</taxon>
    </lineage>
</organism>
<dbReference type="Gene3D" id="1.20.1510.10">
    <property type="entry name" value="Cation efflux protein transmembrane domain"/>
    <property type="match status" value="1"/>
</dbReference>
<dbReference type="SUPFAM" id="SSF160240">
    <property type="entry name" value="Cation efflux protein cytoplasmic domain-like"/>
    <property type="match status" value="1"/>
</dbReference>
<evidence type="ECO:0000256" key="5">
    <source>
        <dbReference type="ARBA" id="ARBA00022989"/>
    </source>
</evidence>
<keyword evidence="3" id="KW-0813">Transport</keyword>
<dbReference type="GO" id="GO:0008324">
    <property type="term" value="F:monoatomic cation transmembrane transporter activity"/>
    <property type="evidence" value="ECO:0007669"/>
    <property type="project" value="InterPro"/>
</dbReference>
<evidence type="ECO:0000256" key="3">
    <source>
        <dbReference type="ARBA" id="ARBA00022448"/>
    </source>
</evidence>
<feature type="transmembrane region" description="Helical" evidence="7">
    <location>
        <begin position="6"/>
        <end position="28"/>
    </location>
</feature>
<keyword evidence="6 7" id="KW-0472">Membrane</keyword>